<dbReference type="Proteomes" id="UP000594638">
    <property type="component" value="Unassembled WGS sequence"/>
</dbReference>
<dbReference type="Gramene" id="OE9A058860T1">
    <property type="protein sequence ID" value="OE9A058860C1"/>
    <property type="gene ID" value="OE9A058860"/>
</dbReference>
<proteinExistence type="predicted"/>
<feature type="region of interest" description="Disordered" evidence="1">
    <location>
        <begin position="1"/>
        <end position="46"/>
    </location>
</feature>
<keyword evidence="3" id="KW-1185">Reference proteome</keyword>
<dbReference type="EMBL" id="CACTIH010009696">
    <property type="protein sequence ID" value="CAA3032799.1"/>
    <property type="molecule type" value="Genomic_DNA"/>
</dbReference>
<accession>A0A8S0VKC4</accession>
<organism evidence="2 3">
    <name type="scientific">Olea europaea subsp. europaea</name>
    <dbReference type="NCBI Taxonomy" id="158383"/>
    <lineage>
        <taxon>Eukaryota</taxon>
        <taxon>Viridiplantae</taxon>
        <taxon>Streptophyta</taxon>
        <taxon>Embryophyta</taxon>
        <taxon>Tracheophyta</taxon>
        <taxon>Spermatophyta</taxon>
        <taxon>Magnoliopsida</taxon>
        <taxon>eudicotyledons</taxon>
        <taxon>Gunneridae</taxon>
        <taxon>Pentapetalae</taxon>
        <taxon>asterids</taxon>
        <taxon>lamiids</taxon>
        <taxon>Lamiales</taxon>
        <taxon>Oleaceae</taxon>
        <taxon>Oleeae</taxon>
        <taxon>Olea</taxon>
    </lineage>
</organism>
<protein>
    <submittedName>
        <fullName evidence="2">Uncharacterized protein</fullName>
    </submittedName>
</protein>
<evidence type="ECO:0000256" key="1">
    <source>
        <dbReference type="SAM" id="MobiDB-lite"/>
    </source>
</evidence>
<evidence type="ECO:0000313" key="2">
    <source>
        <dbReference type="EMBL" id="CAA3032799.1"/>
    </source>
</evidence>
<comment type="caution">
    <text evidence="2">The sequence shown here is derived from an EMBL/GenBank/DDBJ whole genome shotgun (WGS) entry which is preliminary data.</text>
</comment>
<gene>
    <name evidence="2" type="ORF">OLEA9_A058860</name>
</gene>
<name>A0A8S0VKC4_OLEEU</name>
<sequence>MSCKPTLLAQNPSDGEQKKYPLKDPSPVTVKFPNPNEELDKTYSDETPTSMTLLDFTGWNFEQGESDAKKDVDSKVLAKPAKIVMNKKFSFIERLDNSGRGSSTIGIENCYLEFVGLTFREDGLTWSLVPARELPARPLTLEGCTAAKVAKDAIGYANQSKSKM</sequence>
<evidence type="ECO:0000313" key="3">
    <source>
        <dbReference type="Proteomes" id="UP000594638"/>
    </source>
</evidence>
<dbReference type="AlphaFoldDB" id="A0A8S0VKC4"/>
<reference evidence="2 3" key="1">
    <citation type="submission" date="2019-12" db="EMBL/GenBank/DDBJ databases">
        <authorList>
            <person name="Alioto T."/>
            <person name="Alioto T."/>
            <person name="Gomez Garrido J."/>
        </authorList>
    </citation>
    <scope>NUCLEOTIDE SEQUENCE [LARGE SCALE GENOMIC DNA]</scope>
</reference>